<accession>A0A8D8V8P9</accession>
<sequence>MDPQLKWHAHIDYVAGKLNSRLFLLKQLRGQVSLTTLKNAYYGLFHSILSYGLLLWGHTPHSTKLFIIQKKAIRILARLSYNEHAKPSFINMGILTLPSMFVLQCLIHIKKNRERYVSFEQVHSYNTRHKGNIVLNSNRVNSSRNGPNYYSVNLFNKLPSRVRDMPFNQFKSLISNHLKRKAFYSIEEFLSCPCDPDAV</sequence>
<protein>
    <submittedName>
        <fullName evidence="1">Uncharacterized protein</fullName>
    </submittedName>
</protein>
<name>A0A8D8V8P9_9HEMI</name>
<evidence type="ECO:0000313" key="1">
    <source>
        <dbReference type="EMBL" id="CAG6718981.1"/>
    </source>
</evidence>
<dbReference type="AlphaFoldDB" id="A0A8D8V8P9"/>
<organism evidence="1">
    <name type="scientific">Cacopsylla melanoneura</name>
    <dbReference type="NCBI Taxonomy" id="428564"/>
    <lineage>
        <taxon>Eukaryota</taxon>
        <taxon>Metazoa</taxon>
        <taxon>Ecdysozoa</taxon>
        <taxon>Arthropoda</taxon>
        <taxon>Hexapoda</taxon>
        <taxon>Insecta</taxon>
        <taxon>Pterygota</taxon>
        <taxon>Neoptera</taxon>
        <taxon>Paraneoptera</taxon>
        <taxon>Hemiptera</taxon>
        <taxon>Sternorrhyncha</taxon>
        <taxon>Psylloidea</taxon>
        <taxon>Psyllidae</taxon>
        <taxon>Psyllinae</taxon>
        <taxon>Cacopsylla</taxon>
    </lineage>
</organism>
<reference evidence="1" key="1">
    <citation type="submission" date="2021-05" db="EMBL/GenBank/DDBJ databases">
        <authorList>
            <person name="Alioto T."/>
            <person name="Alioto T."/>
            <person name="Gomez Garrido J."/>
        </authorList>
    </citation>
    <scope>NUCLEOTIDE SEQUENCE</scope>
</reference>
<proteinExistence type="predicted"/>
<dbReference type="EMBL" id="HBUF01358138">
    <property type="protein sequence ID" value="CAG6718981.1"/>
    <property type="molecule type" value="Transcribed_RNA"/>
</dbReference>
<dbReference type="EMBL" id="HBUF01358139">
    <property type="protein sequence ID" value="CAG6718982.1"/>
    <property type="molecule type" value="Transcribed_RNA"/>
</dbReference>